<feature type="binding site" evidence="14">
    <location>
        <position position="51"/>
    </location>
    <ligand>
        <name>FAD</name>
        <dbReference type="ChEBI" id="CHEBI:57692"/>
    </ligand>
</feature>
<feature type="active site" description="Proton acceptor" evidence="13">
    <location>
        <position position="452"/>
    </location>
</feature>
<comment type="catalytic activity">
    <reaction evidence="12 16">
        <text>N(6)-[(R)-dihydrolipoyl]-L-lysyl-[protein] + NAD(+) = N(6)-[(R)-lipoyl]-L-lysyl-[protein] + NADH + H(+)</text>
        <dbReference type="Rhea" id="RHEA:15045"/>
        <dbReference type="Rhea" id="RHEA-COMP:10474"/>
        <dbReference type="Rhea" id="RHEA-COMP:10475"/>
        <dbReference type="ChEBI" id="CHEBI:15378"/>
        <dbReference type="ChEBI" id="CHEBI:57540"/>
        <dbReference type="ChEBI" id="CHEBI:57945"/>
        <dbReference type="ChEBI" id="CHEBI:83099"/>
        <dbReference type="ChEBI" id="CHEBI:83100"/>
        <dbReference type="EC" id="1.8.1.4"/>
    </reaction>
</comment>
<organism evidence="19 20">
    <name type="scientific">Collibacillus ludicampi</name>
    <dbReference type="NCBI Taxonomy" id="2771369"/>
    <lineage>
        <taxon>Bacteria</taxon>
        <taxon>Bacillati</taxon>
        <taxon>Bacillota</taxon>
        <taxon>Bacilli</taxon>
        <taxon>Bacillales</taxon>
        <taxon>Alicyclobacillaceae</taxon>
        <taxon>Collibacillus</taxon>
    </lineage>
</organism>
<dbReference type="PIRSF" id="PIRSF000350">
    <property type="entry name" value="Mercury_reductase_MerA"/>
    <property type="match status" value="1"/>
</dbReference>
<dbReference type="InterPro" id="IPR001100">
    <property type="entry name" value="Pyr_nuc-diS_OxRdtase"/>
</dbReference>
<name>A0AAV4LK98_9BACL</name>
<evidence type="ECO:0000259" key="18">
    <source>
        <dbReference type="Pfam" id="PF07992"/>
    </source>
</evidence>
<evidence type="ECO:0000259" key="17">
    <source>
        <dbReference type="Pfam" id="PF02852"/>
    </source>
</evidence>
<evidence type="ECO:0000256" key="4">
    <source>
        <dbReference type="ARBA" id="ARBA00016961"/>
    </source>
</evidence>
<evidence type="ECO:0000256" key="12">
    <source>
        <dbReference type="ARBA" id="ARBA00049187"/>
    </source>
</evidence>
<dbReference type="FunFam" id="3.50.50.60:FF:000001">
    <property type="entry name" value="Dihydrolipoyl dehydrogenase, mitochondrial"/>
    <property type="match status" value="1"/>
</dbReference>
<comment type="cofactor">
    <cofactor evidence="14 16">
        <name>FAD</name>
        <dbReference type="ChEBI" id="CHEBI:57692"/>
    </cofactor>
    <text evidence="14 16">Binds 1 FAD per subunit.</text>
</comment>
<evidence type="ECO:0000256" key="10">
    <source>
        <dbReference type="ARBA" id="ARBA00023157"/>
    </source>
</evidence>
<dbReference type="GO" id="GO:0005737">
    <property type="term" value="C:cytoplasm"/>
    <property type="evidence" value="ECO:0007669"/>
    <property type="project" value="UniProtKB-SubCell"/>
</dbReference>
<feature type="disulfide bond" description="Redox-active" evidence="15">
    <location>
        <begin position="42"/>
        <end position="47"/>
    </location>
</feature>
<evidence type="ECO:0000256" key="7">
    <source>
        <dbReference type="ARBA" id="ARBA00022827"/>
    </source>
</evidence>
<dbReference type="PRINTS" id="PR00368">
    <property type="entry name" value="FADPNR"/>
</dbReference>
<evidence type="ECO:0000256" key="8">
    <source>
        <dbReference type="ARBA" id="ARBA00023002"/>
    </source>
</evidence>
<feature type="domain" description="FAD/NAD(P)-binding" evidence="18">
    <location>
        <begin position="5"/>
        <end position="334"/>
    </location>
</feature>
<evidence type="ECO:0000256" key="5">
    <source>
        <dbReference type="ARBA" id="ARBA00022490"/>
    </source>
</evidence>
<feature type="binding site" evidence="14">
    <location>
        <begin position="150"/>
        <end position="152"/>
    </location>
    <ligand>
        <name>FAD</name>
        <dbReference type="ChEBI" id="CHEBI:57692"/>
    </ligand>
</feature>
<dbReference type="GO" id="GO:0050660">
    <property type="term" value="F:flavin adenine dinucleotide binding"/>
    <property type="evidence" value="ECO:0007669"/>
    <property type="project" value="InterPro"/>
</dbReference>
<evidence type="ECO:0000256" key="9">
    <source>
        <dbReference type="ARBA" id="ARBA00023027"/>
    </source>
</evidence>
<dbReference type="GO" id="GO:0004148">
    <property type="term" value="F:dihydrolipoyl dehydrogenase (NADH) activity"/>
    <property type="evidence" value="ECO:0007669"/>
    <property type="project" value="UniProtKB-EC"/>
</dbReference>
<evidence type="ECO:0000256" key="14">
    <source>
        <dbReference type="PIRSR" id="PIRSR000350-3"/>
    </source>
</evidence>
<dbReference type="Gene3D" id="3.50.50.60">
    <property type="entry name" value="FAD/NAD(P)-binding domain"/>
    <property type="match status" value="2"/>
</dbReference>
<dbReference type="SUPFAM" id="SSF51905">
    <property type="entry name" value="FAD/NAD(P)-binding domain"/>
    <property type="match status" value="1"/>
</dbReference>
<evidence type="ECO:0000256" key="16">
    <source>
        <dbReference type="RuleBase" id="RU003692"/>
    </source>
</evidence>
<evidence type="ECO:0000256" key="6">
    <source>
        <dbReference type="ARBA" id="ARBA00022630"/>
    </source>
</evidence>
<evidence type="ECO:0000313" key="20">
    <source>
        <dbReference type="Proteomes" id="UP001057291"/>
    </source>
</evidence>
<evidence type="ECO:0000256" key="15">
    <source>
        <dbReference type="PIRSR" id="PIRSR000350-4"/>
    </source>
</evidence>
<comment type="caution">
    <text evidence="19">The sequence shown here is derived from an EMBL/GenBank/DDBJ whole genome shotgun (WGS) entry which is preliminary data.</text>
</comment>
<dbReference type="Proteomes" id="UP001057291">
    <property type="component" value="Unassembled WGS sequence"/>
</dbReference>
<dbReference type="InterPro" id="IPR036188">
    <property type="entry name" value="FAD/NAD-bd_sf"/>
</dbReference>
<dbReference type="Pfam" id="PF07992">
    <property type="entry name" value="Pyr_redox_2"/>
    <property type="match status" value="1"/>
</dbReference>
<keyword evidence="11 16" id="KW-0676">Redox-active center</keyword>
<dbReference type="EC" id="1.8.1.4" evidence="3 16"/>
<sequence>MAEQYDIVVIGGGTGGYVAAIRAAQLGLKVALVERDKVGGTCLHRGCIPSKALLKSAELYNTMKKSEEFGIMAPDVKLDFSKVMERKSKIVGQLHKGVQHLLKQNKVDVIQGTGRVMGPSIFSPRAGAVRVEKENGETEILNPGHVIIATGSRPKTLPGLHIDGRAVITSDEALELSEIPKSVIIIGAGAIGVEWASMLADFGTEVTLVEYMPQILPLEDEDVAAELERNFKKRKIKLMTGTKVLPETLEHRDGHVAISVERNGQTEALAAEKILVAVGREAIVDDIGLEATEVEVERGFIKVDPYYRTKEANIFAIGDVIGGLQLAHVASHEGIIAVETIAGKNPHPLDYTQVPKCTYSRPEVASVGLTEKEAREKGIDVKVGKFPFRAIGKALVNGEVDGFVKMVANAQTNDLIGVHMIGSHVTDLISEAGLAKLLDATPWEVGIAIHPHPTLSEAIGEAALAVDGIAIHYA</sequence>
<keyword evidence="10" id="KW-1015">Disulfide bond</keyword>
<evidence type="ECO:0000256" key="2">
    <source>
        <dbReference type="ARBA" id="ARBA00007532"/>
    </source>
</evidence>
<feature type="domain" description="Pyridine nucleotide-disulphide oxidoreductase dimerisation" evidence="17">
    <location>
        <begin position="354"/>
        <end position="463"/>
    </location>
</feature>
<keyword evidence="9 14" id="KW-0520">NAD</keyword>
<feature type="binding site" evidence="14">
    <location>
        <position position="210"/>
    </location>
    <ligand>
        <name>NAD(+)</name>
        <dbReference type="ChEBI" id="CHEBI:57540"/>
    </ligand>
</feature>
<dbReference type="Gene3D" id="3.30.390.30">
    <property type="match status" value="1"/>
</dbReference>
<keyword evidence="8 16" id="KW-0560">Oxidoreductase</keyword>
<keyword evidence="20" id="KW-1185">Reference proteome</keyword>
<keyword evidence="5" id="KW-0963">Cytoplasm</keyword>
<dbReference type="SUPFAM" id="SSF55424">
    <property type="entry name" value="FAD/NAD-linked reductases, dimerisation (C-terminal) domain"/>
    <property type="match status" value="1"/>
</dbReference>
<dbReference type="Pfam" id="PF02852">
    <property type="entry name" value="Pyr_redox_dim"/>
    <property type="match status" value="1"/>
</dbReference>
<dbReference type="InterPro" id="IPR012999">
    <property type="entry name" value="Pyr_OxRdtase_I_AS"/>
</dbReference>
<dbReference type="InterPro" id="IPR016156">
    <property type="entry name" value="FAD/NAD-linked_Rdtase_dimer_sf"/>
</dbReference>
<dbReference type="InterPro" id="IPR023753">
    <property type="entry name" value="FAD/NAD-binding_dom"/>
</dbReference>
<proteinExistence type="inferred from homology"/>
<keyword evidence="14" id="KW-0547">Nucleotide-binding</keyword>
<dbReference type="AlphaFoldDB" id="A0AAV4LK98"/>
<feature type="binding site" evidence="14">
    <location>
        <begin position="187"/>
        <end position="194"/>
    </location>
    <ligand>
        <name>NAD(+)</name>
        <dbReference type="ChEBI" id="CHEBI:57540"/>
    </ligand>
</feature>
<gene>
    <name evidence="19" type="primary">bfmbC</name>
    <name evidence="19" type="ORF">DNHGIG_38630</name>
</gene>
<feature type="binding site" evidence="14">
    <location>
        <position position="114"/>
    </location>
    <ligand>
        <name>FAD</name>
        <dbReference type="ChEBI" id="CHEBI:57692"/>
    </ligand>
</feature>
<keyword evidence="7 14" id="KW-0274">FAD</keyword>
<dbReference type="InterPro" id="IPR004099">
    <property type="entry name" value="Pyr_nucl-diS_OxRdtase_dimer"/>
</dbReference>
<protein>
    <recommendedName>
        <fullName evidence="4 16">Dihydrolipoyl dehydrogenase</fullName>
        <ecNumber evidence="3 16">1.8.1.4</ecNumber>
    </recommendedName>
</protein>
<dbReference type="FunFam" id="3.30.390.30:FF:000001">
    <property type="entry name" value="Dihydrolipoyl dehydrogenase"/>
    <property type="match status" value="1"/>
</dbReference>
<feature type="binding site" evidence="14">
    <location>
        <position position="319"/>
    </location>
    <ligand>
        <name>FAD</name>
        <dbReference type="ChEBI" id="CHEBI:57692"/>
    </ligand>
</feature>
<comment type="miscellaneous">
    <text evidence="16">The active site is a redox-active disulfide bond.</text>
</comment>
<evidence type="ECO:0000256" key="3">
    <source>
        <dbReference type="ARBA" id="ARBA00012608"/>
    </source>
</evidence>
<evidence type="ECO:0000256" key="13">
    <source>
        <dbReference type="PIRSR" id="PIRSR000350-2"/>
    </source>
</evidence>
<feature type="binding site" evidence="14">
    <location>
        <position position="279"/>
    </location>
    <ligand>
        <name>NAD(+)</name>
        <dbReference type="ChEBI" id="CHEBI:57540"/>
    </ligand>
</feature>
<dbReference type="PRINTS" id="PR00411">
    <property type="entry name" value="PNDRDTASEI"/>
</dbReference>
<dbReference type="PROSITE" id="PS00076">
    <property type="entry name" value="PYRIDINE_REDOX_1"/>
    <property type="match status" value="1"/>
</dbReference>
<dbReference type="InterPro" id="IPR006258">
    <property type="entry name" value="Lipoamide_DH"/>
</dbReference>
<evidence type="ECO:0000256" key="1">
    <source>
        <dbReference type="ARBA" id="ARBA00004496"/>
    </source>
</evidence>
<comment type="similarity">
    <text evidence="2 16">Belongs to the class-I pyridine nucleotide-disulfide oxidoreductase family.</text>
</comment>
<dbReference type="EMBL" id="BOQE01000001">
    <property type="protein sequence ID" value="GIM48314.1"/>
    <property type="molecule type" value="Genomic_DNA"/>
</dbReference>
<dbReference type="RefSeq" id="WP_282201201.1">
    <property type="nucleotide sequence ID" value="NZ_BOQE01000001.1"/>
</dbReference>
<reference evidence="19" key="1">
    <citation type="journal article" date="2023" name="Int. J. Syst. Evol. Microbiol.">
        <title>Collibacillus ludicampi gen. nov., sp. nov., a new soil bacterium of the family Alicyclobacillaceae.</title>
        <authorList>
            <person name="Jojima T."/>
            <person name="Ioku Y."/>
            <person name="Fukuta Y."/>
            <person name="Shirasaka N."/>
            <person name="Matsumura Y."/>
            <person name="Mori M."/>
        </authorList>
    </citation>
    <scope>NUCLEOTIDE SEQUENCE</scope>
    <source>
        <strain evidence="19">TP075</strain>
    </source>
</reference>
<dbReference type="PANTHER" id="PTHR22912">
    <property type="entry name" value="DISULFIDE OXIDOREDUCTASE"/>
    <property type="match status" value="1"/>
</dbReference>
<comment type="subcellular location">
    <subcellularLocation>
        <location evidence="1">Cytoplasm</location>
    </subcellularLocation>
</comment>
<keyword evidence="6 16" id="KW-0285">Flavoprotein</keyword>
<accession>A0AAV4LK98</accession>
<dbReference type="PANTHER" id="PTHR22912:SF217">
    <property type="entry name" value="DIHYDROLIPOYL DEHYDROGENASE"/>
    <property type="match status" value="1"/>
</dbReference>
<evidence type="ECO:0000313" key="19">
    <source>
        <dbReference type="EMBL" id="GIM48314.1"/>
    </source>
</evidence>
<dbReference type="InterPro" id="IPR050151">
    <property type="entry name" value="Class-I_Pyr_Nuc-Dis_Oxidored"/>
</dbReference>
<dbReference type="NCBIfam" id="TIGR01350">
    <property type="entry name" value="lipoamide_DH"/>
    <property type="match status" value="1"/>
</dbReference>
<dbReference type="GO" id="GO:0006103">
    <property type="term" value="P:2-oxoglutarate metabolic process"/>
    <property type="evidence" value="ECO:0007669"/>
    <property type="project" value="TreeGrafter"/>
</dbReference>
<evidence type="ECO:0000256" key="11">
    <source>
        <dbReference type="ARBA" id="ARBA00023284"/>
    </source>
</evidence>